<evidence type="ECO:0000313" key="2">
    <source>
        <dbReference type="EMBL" id="PRP83968.1"/>
    </source>
</evidence>
<dbReference type="Gene3D" id="3.40.50.1460">
    <property type="match status" value="1"/>
</dbReference>
<dbReference type="EMBL" id="MDYQ01000072">
    <property type="protein sequence ID" value="PRP83968.1"/>
    <property type="molecule type" value="Genomic_DNA"/>
</dbReference>
<evidence type="ECO:0000256" key="1">
    <source>
        <dbReference type="SAM" id="Phobius"/>
    </source>
</evidence>
<organism evidence="2 3">
    <name type="scientific">Planoprotostelium fungivorum</name>
    <dbReference type="NCBI Taxonomy" id="1890364"/>
    <lineage>
        <taxon>Eukaryota</taxon>
        <taxon>Amoebozoa</taxon>
        <taxon>Evosea</taxon>
        <taxon>Variosea</taxon>
        <taxon>Cavosteliida</taxon>
        <taxon>Cavosteliaceae</taxon>
        <taxon>Planoprotostelium</taxon>
    </lineage>
</organism>
<gene>
    <name evidence="2" type="ORF">PROFUN_08652</name>
</gene>
<dbReference type="AlphaFoldDB" id="A0A2P6NJ28"/>
<dbReference type="STRING" id="1890364.A0A2P6NJ28"/>
<sequence length="309" mass="34043">MQASTQHITRENFSALLSSALRDTNPGTNYGAIRVVLHYWDDDSTHAKEDAETIGDYFKDTHGAEVIPVMWLSETWRAPPPRMSALADDLYNNTTSRSLLVWVYVGHGRLNNRTLYLGNARHAPTSDAVLNSAESSLSEYNSVDILIIFDCCHAAASTNSRTLGNARLEVLSAAGENQRAFGCNSFSYRFIEAMKDIATPQLALKKATSKLSRQTPSFWASGTQEKIISINNTAPARSTALIAVHLVEDIQPEEMIQWVEQVTTASYSHGSIQVKAVEKECSTIVILSVPLSVLLPLLPYVTLIGISWK</sequence>
<reference evidence="2 3" key="1">
    <citation type="journal article" date="2018" name="Genome Biol. Evol.">
        <title>Multiple Roots of Fruiting Body Formation in Amoebozoa.</title>
        <authorList>
            <person name="Hillmann F."/>
            <person name="Forbes G."/>
            <person name="Novohradska S."/>
            <person name="Ferling I."/>
            <person name="Riege K."/>
            <person name="Groth M."/>
            <person name="Westermann M."/>
            <person name="Marz M."/>
            <person name="Spaller T."/>
            <person name="Winckler T."/>
            <person name="Schaap P."/>
            <person name="Glockner G."/>
        </authorList>
    </citation>
    <scope>NUCLEOTIDE SEQUENCE [LARGE SCALE GENOMIC DNA]</scope>
    <source>
        <strain evidence="2 3">Jena</strain>
    </source>
</reference>
<keyword evidence="1" id="KW-1133">Transmembrane helix</keyword>
<protein>
    <submittedName>
        <fullName evidence="2">Uncharacterized protein</fullName>
    </submittedName>
</protein>
<proteinExistence type="predicted"/>
<accession>A0A2P6NJ28</accession>
<dbReference type="InParanoid" id="A0A2P6NJ28"/>
<dbReference type="OrthoDB" id="4760831at2759"/>
<keyword evidence="3" id="KW-1185">Reference proteome</keyword>
<dbReference type="Proteomes" id="UP000241769">
    <property type="component" value="Unassembled WGS sequence"/>
</dbReference>
<comment type="caution">
    <text evidence="2">The sequence shown here is derived from an EMBL/GenBank/DDBJ whole genome shotgun (WGS) entry which is preliminary data.</text>
</comment>
<keyword evidence="1" id="KW-0472">Membrane</keyword>
<name>A0A2P6NJ28_9EUKA</name>
<feature type="transmembrane region" description="Helical" evidence="1">
    <location>
        <begin position="284"/>
        <end position="306"/>
    </location>
</feature>
<evidence type="ECO:0000313" key="3">
    <source>
        <dbReference type="Proteomes" id="UP000241769"/>
    </source>
</evidence>
<keyword evidence="1" id="KW-0812">Transmembrane</keyword>